<name>A0ABQ3GV05_9GAMM</name>
<organism evidence="2 3">
    <name type="scientific">Psychrobacter glaciei</name>
    <dbReference type="NCBI Taxonomy" id="619771"/>
    <lineage>
        <taxon>Bacteria</taxon>
        <taxon>Pseudomonadati</taxon>
        <taxon>Pseudomonadota</taxon>
        <taxon>Gammaproteobacteria</taxon>
        <taxon>Moraxellales</taxon>
        <taxon>Moraxellaceae</taxon>
        <taxon>Psychrobacter</taxon>
    </lineage>
</organism>
<keyword evidence="3" id="KW-1185">Reference proteome</keyword>
<protein>
    <submittedName>
        <fullName evidence="2">Uncharacterized protein</fullName>
    </submittedName>
</protein>
<evidence type="ECO:0000313" key="3">
    <source>
        <dbReference type="Proteomes" id="UP000610203"/>
    </source>
</evidence>
<dbReference type="Proteomes" id="UP000610203">
    <property type="component" value="Unassembled WGS sequence"/>
</dbReference>
<dbReference type="EMBL" id="BMZR01000006">
    <property type="protein sequence ID" value="GHD36770.1"/>
    <property type="molecule type" value="Genomic_DNA"/>
</dbReference>
<feature type="signal peptide" evidence="1">
    <location>
        <begin position="1"/>
        <end position="22"/>
    </location>
</feature>
<evidence type="ECO:0000313" key="2">
    <source>
        <dbReference type="EMBL" id="GHD36770.1"/>
    </source>
</evidence>
<dbReference type="RefSeq" id="WP_189586340.1">
    <property type="nucleotide sequence ID" value="NZ_BMZR01000006.1"/>
</dbReference>
<feature type="chain" id="PRO_5047360215" evidence="1">
    <location>
        <begin position="23"/>
        <end position="125"/>
    </location>
</feature>
<keyword evidence="1" id="KW-0732">Signal</keyword>
<evidence type="ECO:0000256" key="1">
    <source>
        <dbReference type="SAM" id="SignalP"/>
    </source>
</evidence>
<gene>
    <name evidence="2" type="ORF">GCM10016272_24290</name>
</gene>
<sequence>MKILSIVMAVSALALFSVPSSAEYKFQNSMQTSQKAMSMSRVERPQVMQLSFNNKERNTNEKEIYEKVMKNAKASGFELKDIEAMKIAHIVNGALDNEPPEAASINIKVTIHLKRPIKIEVEISL</sequence>
<reference evidence="3" key="1">
    <citation type="journal article" date="2019" name="Int. J. Syst. Evol. Microbiol.">
        <title>The Global Catalogue of Microorganisms (GCM) 10K type strain sequencing project: providing services to taxonomists for standard genome sequencing and annotation.</title>
        <authorList>
            <consortium name="The Broad Institute Genomics Platform"/>
            <consortium name="The Broad Institute Genome Sequencing Center for Infectious Disease"/>
            <person name="Wu L."/>
            <person name="Ma J."/>
        </authorList>
    </citation>
    <scope>NUCLEOTIDE SEQUENCE [LARGE SCALE GENOMIC DNA]</scope>
    <source>
        <strain evidence="3">KCTC 42280</strain>
    </source>
</reference>
<accession>A0ABQ3GV05</accession>
<comment type="caution">
    <text evidence="2">The sequence shown here is derived from an EMBL/GenBank/DDBJ whole genome shotgun (WGS) entry which is preliminary data.</text>
</comment>
<proteinExistence type="predicted"/>